<dbReference type="Pfam" id="PF07963">
    <property type="entry name" value="N_methyl"/>
    <property type="match status" value="1"/>
</dbReference>
<sequence length="355" mass="38191">MGIKKTYTRLYGCRIKGFTLIELLVAASLSMIVLIAAGSGFYTTQRLSKVANGRLQVQQDLRNTANMIVRDARMAGSFGCFNLAKQVSGADINDYGVNSLSSLNFNDQRQGVKLVDKTNVSSFLNNFSISNNKVLIFTYGLGSSNGYQSRGVRGFVVNAGNDDELKELDGYDQAPIVVSSCSLLERFVGAQKQNDNGQLKVMALPNPLLSDHDSSSPDYKGETSVFRQAVNIYTIGTPIGGEKGLYLFQLNADGKFGDPQLLLTGVDNWNIQFGYSSGCSPLKNDAKIKFEPAIRTGVDAIAPTLLKIKLTGVGGGDIKAGGVGSSFESDIQTYYIDATIRGGNSCAERSFDQPA</sequence>
<keyword evidence="1" id="KW-0812">Transmembrane</keyword>
<dbReference type="AlphaFoldDB" id="F2BB26"/>
<protein>
    <submittedName>
        <fullName evidence="2">Prepilin-type N</fullName>
    </submittedName>
</protein>
<comment type="caution">
    <text evidence="2">The sequence shown here is derived from an EMBL/GenBank/DDBJ whole genome shotgun (WGS) entry which is preliminary data.</text>
</comment>
<reference evidence="2 3" key="1">
    <citation type="submission" date="2011-02" db="EMBL/GenBank/DDBJ databases">
        <authorList>
            <person name="Muzny D."/>
            <person name="Qin X."/>
            <person name="Deng J."/>
            <person name="Jiang H."/>
            <person name="Liu Y."/>
            <person name="Qu J."/>
            <person name="Song X.-Z."/>
            <person name="Zhang L."/>
            <person name="Thornton R."/>
            <person name="Coyle M."/>
            <person name="Francisco L."/>
            <person name="Jackson L."/>
            <person name="Javaid M."/>
            <person name="Korchina V."/>
            <person name="Kovar C."/>
            <person name="Mata R."/>
            <person name="Mathew T."/>
            <person name="Ngo R."/>
            <person name="Nguyen L."/>
            <person name="Nguyen N."/>
            <person name="Okwuonu G."/>
            <person name="Ongeri F."/>
            <person name="Pham C."/>
            <person name="Simmons D."/>
            <person name="Wilczek-Boney K."/>
            <person name="Hale W."/>
            <person name="Jakkamsetti A."/>
            <person name="Pham P."/>
            <person name="Ruth R."/>
            <person name="San Lucas F."/>
            <person name="Warren J."/>
            <person name="Zhang J."/>
            <person name="Zhao Z."/>
            <person name="Zhou C."/>
            <person name="Zhu D."/>
            <person name="Lee S."/>
            <person name="Bess C."/>
            <person name="Blankenburg K."/>
            <person name="Forbes L."/>
            <person name="Fu Q."/>
            <person name="Gubbala S."/>
            <person name="Hirani K."/>
            <person name="Jayaseelan J.C."/>
            <person name="Lara F."/>
            <person name="Munidasa M."/>
            <person name="Palculict T."/>
            <person name="Patil S."/>
            <person name="Pu L.-L."/>
            <person name="Saada N."/>
            <person name="Tang L."/>
            <person name="Weissenberger G."/>
            <person name="Zhu Y."/>
            <person name="Hemphill L."/>
            <person name="Shang Y."/>
            <person name="Youmans B."/>
            <person name="Ayvaz T."/>
            <person name="Ross M."/>
            <person name="Santibanez J."/>
            <person name="Aqrawi P."/>
            <person name="Gross S."/>
            <person name="Joshi V."/>
            <person name="Fowler G."/>
            <person name="Nazareth L."/>
            <person name="Reid J."/>
            <person name="Worley K."/>
            <person name="Petrosino J."/>
            <person name="Highlander S."/>
            <person name="Gibbs R."/>
        </authorList>
    </citation>
    <scope>NUCLEOTIDE SEQUENCE [LARGE SCALE GENOMIC DNA]</scope>
    <source>
        <strain evidence="2 3">ATCC BAA-1200</strain>
    </source>
</reference>
<evidence type="ECO:0000313" key="3">
    <source>
        <dbReference type="Proteomes" id="UP000004105"/>
    </source>
</evidence>
<evidence type="ECO:0000313" key="2">
    <source>
        <dbReference type="EMBL" id="EGF11380.1"/>
    </source>
</evidence>
<dbReference type="EMBL" id="AFAY01000019">
    <property type="protein sequence ID" value="EGF11380.1"/>
    <property type="molecule type" value="Genomic_DNA"/>
</dbReference>
<dbReference type="STRING" id="267212.GCA_001063965_00410"/>
<name>F2BB26_9NEIS</name>
<keyword evidence="3" id="KW-1185">Reference proteome</keyword>
<organism evidence="2 3">
    <name type="scientific">Neisseria bacilliformis ATCC BAA-1200</name>
    <dbReference type="NCBI Taxonomy" id="888742"/>
    <lineage>
        <taxon>Bacteria</taxon>
        <taxon>Pseudomonadati</taxon>
        <taxon>Pseudomonadota</taxon>
        <taxon>Betaproteobacteria</taxon>
        <taxon>Neisseriales</taxon>
        <taxon>Neisseriaceae</taxon>
        <taxon>Neisseria</taxon>
    </lineage>
</organism>
<keyword evidence="1" id="KW-1133">Transmembrane helix</keyword>
<dbReference type="PROSITE" id="PS00409">
    <property type="entry name" value="PROKAR_NTER_METHYL"/>
    <property type="match status" value="1"/>
</dbReference>
<dbReference type="Proteomes" id="UP000004105">
    <property type="component" value="Unassembled WGS sequence"/>
</dbReference>
<evidence type="ECO:0000256" key="1">
    <source>
        <dbReference type="SAM" id="Phobius"/>
    </source>
</evidence>
<gene>
    <name evidence="2" type="ORF">HMPREF9123_0930</name>
</gene>
<dbReference type="InterPro" id="IPR012902">
    <property type="entry name" value="N_methyl_site"/>
</dbReference>
<proteinExistence type="predicted"/>
<keyword evidence="1" id="KW-0472">Membrane</keyword>
<dbReference type="HOGENOM" id="CLU_072304_0_0_4"/>
<feature type="transmembrane region" description="Helical" evidence="1">
    <location>
        <begin position="20"/>
        <end position="42"/>
    </location>
</feature>
<accession>F2BB26</accession>